<feature type="region of interest" description="Disordered" evidence="1">
    <location>
        <begin position="27"/>
        <end position="70"/>
    </location>
</feature>
<name>A0A0E0Q8D8_ORYRU</name>
<dbReference type="EnsemblPlants" id="ORUFI07G14960.1">
    <property type="protein sequence ID" value="ORUFI07G14960.1"/>
    <property type="gene ID" value="ORUFI07G14960"/>
</dbReference>
<protein>
    <submittedName>
        <fullName evidence="2">Uncharacterized protein</fullName>
    </submittedName>
</protein>
<evidence type="ECO:0000313" key="3">
    <source>
        <dbReference type="Proteomes" id="UP000008022"/>
    </source>
</evidence>
<reference evidence="3" key="1">
    <citation type="submission" date="2013-06" db="EMBL/GenBank/DDBJ databases">
        <authorList>
            <person name="Zhao Q."/>
        </authorList>
    </citation>
    <scope>NUCLEOTIDE SEQUENCE</scope>
    <source>
        <strain evidence="3">cv. W1943</strain>
    </source>
</reference>
<keyword evidence="3" id="KW-1185">Reference proteome</keyword>
<dbReference type="HOGENOM" id="CLU_1512913_0_0_1"/>
<sequence>MGSATAAAGGSATAAVDGLGGGAGSGLGDGGGGGLGGGRSSGGEGRGGGSGLRRRIRRRGTRRPADRASSRFSVCPTAMVAVLALLSTNLSLSLSRADLAAIVIAEPRQLCAKADPIAASARLGHPVRRRRAPPPALCNADVISAVRATTSGGDQTRLIDAIKEAGGDHVRR</sequence>
<evidence type="ECO:0000313" key="2">
    <source>
        <dbReference type="EnsemblPlants" id="ORUFI07G14960.1"/>
    </source>
</evidence>
<feature type="compositionally biased region" description="Gly residues" evidence="1">
    <location>
        <begin position="27"/>
        <end position="51"/>
    </location>
</feature>
<evidence type="ECO:0000256" key="1">
    <source>
        <dbReference type="SAM" id="MobiDB-lite"/>
    </source>
</evidence>
<dbReference type="AlphaFoldDB" id="A0A0E0Q8D8"/>
<dbReference type="Gramene" id="ORUFI07G14960.1">
    <property type="protein sequence ID" value="ORUFI07G14960.1"/>
    <property type="gene ID" value="ORUFI07G14960"/>
</dbReference>
<dbReference type="OMA" id="CAKADPI"/>
<feature type="compositionally biased region" description="Basic residues" evidence="1">
    <location>
        <begin position="52"/>
        <end position="62"/>
    </location>
</feature>
<reference evidence="2" key="2">
    <citation type="submission" date="2015-06" db="UniProtKB">
        <authorList>
            <consortium name="EnsemblPlants"/>
        </authorList>
    </citation>
    <scope>IDENTIFICATION</scope>
</reference>
<accession>A0A0E0Q8D8</accession>
<dbReference type="Proteomes" id="UP000008022">
    <property type="component" value="Unassembled WGS sequence"/>
</dbReference>
<proteinExistence type="predicted"/>
<organism evidence="2 3">
    <name type="scientific">Oryza rufipogon</name>
    <name type="common">Brownbeard rice</name>
    <name type="synonym">Asian wild rice</name>
    <dbReference type="NCBI Taxonomy" id="4529"/>
    <lineage>
        <taxon>Eukaryota</taxon>
        <taxon>Viridiplantae</taxon>
        <taxon>Streptophyta</taxon>
        <taxon>Embryophyta</taxon>
        <taxon>Tracheophyta</taxon>
        <taxon>Spermatophyta</taxon>
        <taxon>Magnoliopsida</taxon>
        <taxon>Liliopsida</taxon>
        <taxon>Poales</taxon>
        <taxon>Poaceae</taxon>
        <taxon>BOP clade</taxon>
        <taxon>Oryzoideae</taxon>
        <taxon>Oryzeae</taxon>
        <taxon>Oryzinae</taxon>
        <taxon>Oryza</taxon>
    </lineage>
</organism>